<dbReference type="PANTHER" id="PTHR11113:SF14">
    <property type="entry name" value="N-ACETYLGLUCOSAMINE-6-PHOSPHATE DEACETYLASE"/>
    <property type="match status" value="1"/>
</dbReference>
<dbReference type="RefSeq" id="WP_344225082.1">
    <property type="nucleotide sequence ID" value="NZ_BAAAQA010000023.1"/>
</dbReference>
<dbReference type="InterPro" id="IPR003764">
    <property type="entry name" value="GlcNAc_6-P_deAcase"/>
</dbReference>
<evidence type="ECO:0000256" key="2">
    <source>
        <dbReference type="ARBA" id="ARBA00022723"/>
    </source>
</evidence>
<dbReference type="Gene3D" id="2.30.40.10">
    <property type="entry name" value="Urease, subunit C, domain 1"/>
    <property type="match status" value="1"/>
</dbReference>
<dbReference type="InterPro" id="IPR032466">
    <property type="entry name" value="Metal_Hydrolase"/>
</dbReference>
<keyword evidence="8" id="KW-1185">Reference proteome</keyword>
<feature type="domain" description="Amidohydrolase-related" evidence="6">
    <location>
        <begin position="69"/>
        <end position="392"/>
    </location>
</feature>
<dbReference type="NCBIfam" id="TIGR00221">
    <property type="entry name" value="nagA"/>
    <property type="match status" value="1"/>
</dbReference>
<dbReference type="PANTHER" id="PTHR11113">
    <property type="entry name" value="N-ACETYLGLUCOSAMINE-6-PHOSPHATE DEACETYLASE"/>
    <property type="match status" value="1"/>
</dbReference>
<dbReference type="PIRSF" id="PIRSF038994">
    <property type="entry name" value="NagA"/>
    <property type="match status" value="1"/>
</dbReference>
<evidence type="ECO:0000313" key="7">
    <source>
        <dbReference type="EMBL" id="GAA2120304.1"/>
    </source>
</evidence>
<organism evidence="7 8">
    <name type="scientific">Kocuria atrinae</name>
    <dbReference type="NCBI Taxonomy" id="592377"/>
    <lineage>
        <taxon>Bacteria</taxon>
        <taxon>Bacillati</taxon>
        <taxon>Actinomycetota</taxon>
        <taxon>Actinomycetes</taxon>
        <taxon>Micrococcales</taxon>
        <taxon>Micrococcaceae</taxon>
        <taxon>Kocuria</taxon>
    </lineage>
</organism>
<evidence type="ECO:0000256" key="5">
    <source>
        <dbReference type="PIRNR" id="PIRNR038994"/>
    </source>
</evidence>
<sequence length="395" mass="41769">MIRDRTERILLHSAHLVTDGQVTRDGWLLLRDGLIEDMGTGESWRSRVTTAQAGVNDQTEVVDLKGAWVAPGFVDIHCHGAGGFAFDDGPDAALKALDVHRQHGTTSSVLSFVTDTVPAMAERLAWAAHLTEEHPAVLGSHAEGPFLDPGHRGAHDEKLLVNPTTEATVELIEAARGTLRQITLAPERDGAARAITDLCAAGITVAVGHTDATYEDARQAFDAGARILTHAFNGMNAIHHRAPGPVVAALAREDITLELICDGVHVHPQVMAMIFGSARERTALITDAMSATCMHDGDYTLGSLPVTVTDGVARLAGGGSIAGSTLTMDKVVKRAVEEVGLPLEQAVYAATQAPLRAINAGEDRGRLAPGLRADLVVLTKDLNVESVYVAGKKAT</sequence>
<comment type="caution">
    <text evidence="7">The sequence shown here is derived from an EMBL/GenBank/DDBJ whole genome shotgun (WGS) entry which is preliminary data.</text>
</comment>
<evidence type="ECO:0000313" key="8">
    <source>
        <dbReference type="Proteomes" id="UP001500166"/>
    </source>
</evidence>
<dbReference type="Gene3D" id="3.20.20.140">
    <property type="entry name" value="Metal-dependent hydrolases"/>
    <property type="match status" value="1"/>
</dbReference>
<dbReference type="SUPFAM" id="SSF51556">
    <property type="entry name" value="Metallo-dependent hydrolases"/>
    <property type="match status" value="1"/>
</dbReference>
<keyword evidence="3 5" id="KW-0378">Hydrolase</keyword>
<evidence type="ECO:0000256" key="4">
    <source>
        <dbReference type="ARBA" id="ARBA00023277"/>
    </source>
</evidence>
<accession>A0ABN2Y3H8</accession>
<name>A0ABN2Y3H8_9MICC</name>
<keyword evidence="4 5" id="KW-0119">Carbohydrate metabolism</keyword>
<evidence type="ECO:0000259" key="6">
    <source>
        <dbReference type="Pfam" id="PF01979"/>
    </source>
</evidence>
<gene>
    <name evidence="7" type="primary">nagA</name>
    <name evidence="7" type="ORF">GCM10009824_21870</name>
</gene>
<dbReference type="Proteomes" id="UP001500166">
    <property type="component" value="Unassembled WGS sequence"/>
</dbReference>
<reference evidence="7 8" key="1">
    <citation type="journal article" date="2019" name="Int. J. Syst. Evol. Microbiol.">
        <title>The Global Catalogue of Microorganisms (GCM) 10K type strain sequencing project: providing services to taxonomists for standard genome sequencing and annotation.</title>
        <authorList>
            <consortium name="The Broad Institute Genomics Platform"/>
            <consortium name="The Broad Institute Genome Sequencing Center for Infectious Disease"/>
            <person name="Wu L."/>
            <person name="Ma J."/>
        </authorList>
    </citation>
    <scope>NUCLEOTIDE SEQUENCE [LARGE SCALE GENOMIC DNA]</scope>
    <source>
        <strain evidence="7 8">JCM 15914</strain>
    </source>
</reference>
<proteinExistence type="inferred from homology"/>
<protein>
    <submittedName>
        <fullName evidence="7">N-acetylglucosamine-6-phosphate deacetylase</fullName>
    </submittedName>
</protein>
<comment type="similarity">
    <text evidence="1 5">Belongs to the metallo-dependent hydrolases superfamily. NagA family.</text>
</comment>
<dbReference type="SUPFAM" id="SSF51338">
    <property type="entry name" value="Composite domain of metallo-dependent hydrolases"/>
    <property type="match status" value="1"/>
</dbReference>
<keyword evidence="2" id="KW-0479">Metal-binding</keyword>
<evidence type="ECO:0000256" key="1">
    <source>
        <dbReference type="ARBA" id="ARBA00010716"/>
    </source>
</evidence>
<dbReference type="EMBL" id="BAAAQA010000023">
    <property type="protein sequence ID" value="GAA2120304.1"/>
    <property type="molecule type" value="Genomic_DNA"/>
</dbReference>
<dbReference type="InterPro" id="IPR011059">
    <property type="entry name" value="Metal-dep_hydrolase_composite"/>
</dbReference>
<dbReference type="InterPro" id="IPR006680">
    <property type="entry name" value="Amidohydro-rel"/>
</dbReference>
<evidence type="ECO:0000256" key="3">
    <source>
        <dbReference type="ARBA" id="ARBA00022801"/>
    </source>
</evidence>
<dbReference type="CDD" id="cd00854">
    <property type="entry name" value="NagA"/>
    <property type="match status" value="1"/>
</dbReference>
<dbReference type="Pfam" id="PF01979">
    <property type="entry name" value="Amidohydro_1"/>
    <property type="match status" value="1"/>
</dbReference>